<evidence type="ECO:0000256" key="1">
    <source>
        <dbReference type="SAM" id="MobiDB-lite"/>
    </source>
</evidence>
<organism evidence="3 4">
    <name type="scientific">Coccomyxa viridis</name>
    <dbReference type="NCBI Taxonomy" id="1274662"/>
    <lineage>
        <taxon>Eukaryota</taxon>
        <taxon>Viridiplantae</taxon>
        <taxon>Chlorophyta</taxon>
        <taxon>core chlorophytes</taxon>
        <taxon>Trebouxiophyceae</taxon>
        <taxon>Trebouxiophyceae incertae sedis</taxon>
        <taxon>Coccomyxaceae</taxon>
        <taxon>Coccomyxa</taxon>
    </lineage>
</organism>
<gene>
    <name evidence="3" type="ORF">CVIRNUC_000086</name>
</gene>
<dbReference type="AlphaFoldDB" id="A0AAV1HS10"/>
<proteinExistence type="predicted"/>
<feature type="signal peptide" evidence="2">
    <location>
        <begin position="1"/>
        <end position="34"/>
    </location>
</feature>
<dbReference type="EMBL" id="CAUYUE010000001">
    <property type="protein sequence ID" value="CAK0732108.1"/>
    <property type="molecule type" value="Genomic_DNA"/>
</dbReference>
<evidence type="ECO:0008006" key="5">
    <source>
        <dbReference type="Google" id="ProtNLM"/>
    </source>
</evidence>
<name>A0AAV1HS10_9CHLO</name>
<sequence length="141" mass="15415">MHASLCSQAVGIWSVFGIVALMFIAPCLPGQAMACCLSTDCAPLHAFHCCMYHPAEPIRMILMGSAAQSPYLWFIRQVVCVSFGAHLHMMALTMADSTHRYYSTSLLMSMPLHRVQTGASTNFGASPDPEEDNYVSSHKLS</sequence>
<evidence type="ECO:0000313" key="4">
    <source>
        <dbReference type="Proteomes" id="UP001314263"/>
    </source>
</evidence>
<evidence type="ECO:0000313" key="3">
    <source>
        <dbReference type="EMBL" id="CAK0732108.1"/>
    </source>
</evidence>
<keyword evidence="2" id="KW-0732">Signal</keyword>
<protein>
    <recommendedName>
        <fullName evidence="5">Secreted protein</fullName>
    </recommendedName>
</protein>
<reference evidence="3 4" key="1">
    <citation type="submission" date="2023-10" db="EMBL/GenBank/DDBJ databases">
        <authorList>
            <person name="Maclean D."/>
            <person name="Macfadyen A."/>
        </authorList>
    </citation>
    <scope>NUCLEOTIDE SEQUENCE [LARGE SCALE GENOMIC DNA]</scope>
</reference>
<feature type="region of interest" description="Disordered" evidence="1">
    <location>
        <begin position="121"/>
        <end position="141"/>
    </location>
</feature>
<evidence type="ECO:0000256" key="2">
    <source>
        <dbReference type="SAM" id="SignalP"/>
    </source>
</evidence>
<keyword evidence="4" id="KW-1185">Reference proteome</keyword>
<comment type="caution">
    <text evidence="3">The sequence shown here is derived from an EMBL/GenBank/DDBJ whole genome shotgun (WGS) entry which is preliminary data.</text>
</comment>
<dbReference type="Proteomes" id="UP001314263">
    <property type="component" value="Unassembled WGS sequence"/>
</dbReference>
<feature type="chain" id="PRO_5043931460" description="Secreted protein" evidence="2">
    <location>
        <begin position="35"/>
        <end position="141"/>
    </location>
</feature>
<accession>A0AAV1HS10</accession>